<keyword evidence="1" id="KW-0732">Signal</keyword>
<dbReference type="SUPFAM" id="SSF54427">
    <property type="entry name" value="NTF2-like"/>
    <property type="match status" value="1"/>
</dbReference>
<accession>A0A5C6ZCD9</accession>
<dbReference type="Proteomes" id="UP000321578">
    <property type="component" value="Unassembled WGS sequence"/>
</dbReference>
<feature type="chain" id="PRO_5022780075" evidence="1">
    <location>
        <begin position="24"/>
        <end position="172"/>
    </location>
</feature>
<evidence type="ECO:0000256" key="1">
    <source>
        <dbReference type="SAM" id="SignalP"/>
    </source>
</evidence>
<dbReference type="RefSeq" id="WP_147088045.1">
    <property type="nucleotide sequence ID" value="NZ_VORM01000021.1"/>
</dbReference>
<dbReference type="AlphaFoldDB" id="A0A5C6ZCD9"/>
<feature type="domain" description="DUF4440" evidence="2">
    <location>
        <begin position="41"/>
        <end position="140"/>
    </location>
</feature>
<comment type="caution">
    <text evidence="3">The sequence shown here is derived from an EMBL/GenBank/DDBJ whole genome shotgun (WGS) entry which is preliminary data.</text>
</comment>
<evidence type="ECO:0000259" key="2">
    <source>
        <dbReference type="Pfam" id="PF14534"/>
    </source>
</evidence>
<evidence type="ECO:0000313" key="3">
    <source>
        <dbReference type="EMBL" id="TXD87254.1"/>
    </source>
</evidence>
<feature type="signal peptide" evidence="1">
    <location>
        <begin position="1"/>
        <end position="23"/>
    </location>
</feature>
<gene>
    <name evidence="3" type="ORF">ESY86_17625</name>
</gene>
<dbReference type="InterPro" id="IPR032710">
    <property type="entry name" value="NTF2-like_dom_sf"/>
</dbReference>
<dbReference type="Gene3D" id="3.10.450.50">
    <property type="match status" value="1"/>
</dbReference>
<dbReference type="InterPro" id="IPR027843">
    <property type="entry name" value="DUF4440"/>
</dbReference>
<dbReference type="Pfam" id="PF14534">
    <property type="entry name" value="DUF4440"/>
    <property type="match status" value="1"/>
</dbReference>
<dbReference type="OrthoDB" id="893139at2"/>
<protein>
    <submittedName>
        <fullName evidence="3">Nuclear transport factor 2 family protein</fullName>
    </submittedName>
</protein>
<dbReference type="EMBL" id="VORO01000027">
    <property type="protein sequence ID" value="TXD87254.1"/>
    <property type="molecule type" value="Genomic_DNA"/>
</dbReference>
<sequence length="172" mass="19318">MKTLKTSAIVLFLIIGQITFAQAKSYKETVTENPTAEEDLKVVGDYLDALINNNMDKAASFIADSYVGTGPDYQETETKAEHIAGWKEAHKSRKNEKNDYISQTFRVIDGDLKGDWVSVWGTYTFTENDVTVNLPYQYTAMVDNGKIVQSVIYYNRLAVSTAMGYELTAKQN</sequence>
<name>A0A5C6ZCD9_9FLAO</name>
<keyword evidence="4" id="KW-1185">Reference proteome</keyword>
<evidence type="ECO:0000313" key="4">
    <source>
        <dbReference type="Proteomes" id="UP000321578"/>
    </source>
</evidence>
<organism evidence="3 4">
    <name type="scientific">Subsaximicrobium wynnwilliamsii</name>
    <dbReference type="NCBI Taxonomy" id="291179"/>
    <lineage>
        <taxon>Bacteria</taxon>
        <taxon>Pseudomonadati</taxon>
        <taxon>Bacteroidota</taxon>
        <taxon>Flavobacteriia</taxon>
        <taxon>Flavobacteriales</taxon>
        <taxon>Flavobacteriaceae</taxon>
        <taxon>Subsaximicrobium</taxon>
    </lineage>
</organism>
<reference evidence="3 4" key="1">
    <citation type="submission" date="2019-08" db="EMBL/GenBank/DDBJ databases">
        <title>Genomes of Subsaximicrobium wynnwilliamsii strains.</title>
        <authorList>
            <person name="Bowman J.P."/>
        </authorList>
    </citation>
    <scope>NUCLEOTIDE SEQUENCE [LARGE SCALE GENOMIC DNA]</scope>
    <source>
        <strain evidence="3 4">2-80-2</strain>
    </source>
</reference>
<proteinExistence type="predicted"/>